<dbReference type="RefSeq" id="WP_258568324.1">
    <property type="nucleotide sequence ID" value="NZ_CP092900.1"/>
</dbReference>
<feature type="transmembrane region" description="Helical" evidence="1">
    <location>
        <begin position="167"/>
        <end position="191"/>
    </location>
</feature>
<reference evidence="2 3" key="1">
    <citation type="journal article" date="2022" name="Nat. Microbiol.">
        <title>The microbiome of a bacterivorous marine choanoflagellate contains a resource-demanding obligate bacterial associate.</title>
        <authorList>
            <person name="Needham D.M."/>
            <person name="Poirier C."/>
            <person name="Bachy C."/>
            <person name="George E.E."/>
            <person name="Wilken S."/>
            <person name="Yung C.C.M."/>
            <person name="Limardo A.J."/>
            <person name="Morando M."/>
            <person name="Sudek L."/>
            <person name="Malmstrom R.R."/>
            <person name="Keeling P.J."/>
            <person name="Santoro A.E."/>
            <person name="Worden A.Z."/>
        </authorList>
    </citation>
    <scope>NUCLEOTIDE SEQUENCE [LARGE SCALE GENOMIC DNA]</scope>
    <source>
        <strain evidence="2 3">Comchoano-1</strain>
    </source>
</reference>
<dbReference type="Proteomes" id="UP001055955">
    <property type="component" value="Chromosome"/>
</dbReference>
<keyword evidence="1" id="KW-0472">Membrane</keyword>
<keyword evidence="1" id="KW-0812">Transmembrane</keyword>
<feature type="transmembrane region" description="Helical" evidence="1">
    <location>
        <begin position="380"/>
        <end position="409"/>
    </location>
</feature>
<evidence type="ECO:0000256" key="1">
    <source>
        <dbReference type="SAM" id="Phobius"/>
    </source>
</evidence>
<organism evidence="2 3">
    <name type="scientific">Candidatus Comchoanobacter bicostacola</name>
    <dbReference type="NCBI Taxonomy" id="2919598"/>
    <lineage>
        <taxon>Bacteria</taxon>
        <taxon>Pseudomonadati</taxon>
        <taxon>Pseudomonadota</taxon>
        <taxon>Gammaproteobacteria</taxon>
        <taxon>Candidatus Comchoanobacterales</taxon>
        <taxon>Candidatus Comchoanobacteraceae</taxon>
        <taxon>Candidatus Comchoanobacter</taxon>
    </lineage>
</organism>
<keyword evidence="1" id="KW-1133">Transmembrane helix</keyword>
<sequence length="514" mass="59006">MVKSNKKHVLKEVYHSSLVSSAFKYFDKTKGFSSFSQPFCSFSKGSLEFDQWSYTNKKTLSFYTKIGSVLPRALNVFLISSGLSGLYQYIGTLFKYDTGSVDKFLNDCAQKKLLSYDDLYISAQCALHKDHNKRFIDEIVLYDVKALNLESKLRRFQKRSQTIDRCFILMNVVFKFTATLLFSSAIAKLILGDLVSLGRQVIGSLFVFSFALTPSLRRKDKRKRAGYKERAIDKLRYALAKLRSGRFVRLFDLDKHFAKEIEQLQQAQSLVLLVESKEKEDFDKARVDSLKNKASNSPLFQMYQKSESLLHPLVVQYINNRAQAIEVEEYIECLDVDQIAEEAIKKVEKKLGRSGFLRHIPAIIKKWFFEKLEKYSPLKIAFLLVLPAIVLAYAPAMALPLAVFAFFLVEILVKQLDKVLSPYFIGLMTKIQKSYRSCLKFRAATYGMFDPIFNCQSIKKEDFPKQNKELQTQLALFAEEYKTAAKPLHAFVNDQVPELTQKIHPSLFQSSLGG</sequence>
<dbReference type="EMBL" id="CP092900">
    <property type="protein sequence ID" value="UTC24540.1"/>
    <property type="molecule type" value="Genomic_DNA"/>
</dbReference>
<keyword evidence="3" id="KW-1185">Reference proteome</keyword>
<name>A0ABY5DIX6_9GAMM</name>
<accession>A0ABY5DIX6</accession>
<protein>
    <submittedName>
        <fullName evidence="2">Uncharacterized protein</fullName>
    </submittedName>
</protein>
<feature type="transmembrane region" description="Helical" evidence="1">
    <location>
        <begin position="197"/>
        <end position="216"/>
    </location>
</feature>
<evidence type="ECO:0000313" key="2">
    <source>
        <dbReference type="EMBL" id="UTC24540.1"/>
    </source>
</evidence>
<evidence type="ECO:0000313" key="3">
    <source>
        <dbReference type="Proteomes" id="UP001055955"/>
    </source>
</evidence>
<gene>
    <name evidence="2" type="ORF">MMH89_04835</name>
</gene>
<proteinExistence type="predicted"/>